<evidence type="ECO:0000256" key="4">
    <source>
        <dbReference type="ARBA" id="ARBA00023012"/>
    </source>
</evidence>
<dbReference type="SUPFAM" id="SSF52172">
    <property type="entry name" value="CheY-like"/>
    <property type="match status" value="1"/>
</dbReference>
<keyword evidence="7" id="KW-0238">DNA-binding</keyword>
<organism evidence="12 13">
    <name type="scientific">Streptococcus uberis</name>
    <dbReference type="NCBI Taxonomy" id="1349"/>
    <lineage>
        <taxon>Bacteria</taxon>
        <taxon>Bacillati</taxon>
        <taxon>Bacillota</taxon>
        <taxon>Bacilli</taxon>
        <taxon>Lactobacillales</taxon>
        <taxon>Streptococcaceae</taxon>
        <taxon>Streptococcus</taxon>
    </lineage>
</organism>
<dbReference type="InterPro" id="IPR001789">
    <property type="entry name" value="Sig_transdc_resp-reg_receiver"/>
</dbReference>
<dbReference type="EMBL" id="WLXI01000008">
    <property type="protein sequence ID" value="MTD00973.1"/>
    <property type="molecule type" value="Genomic_DNA"/>
</dbReference>
<dbReference type="InterPro" id="IPR011006">
    <property type="entry name" value="CheY-like_superfamily"/>
</dbReference>
<keyword evidence="2" id="KW-0963">Cytoplasm</keyword>
<keyword evidence="3" id="KW-0597">Phosphoprotein</keyword>
<dbReference type="RefSeq" id="WP_154590285.1">
    <property type="nucleotide sequence ID" value="NZ_JADFBP010000003.1"/>
</dbReference>
<evidence type="ECO:0000256" key="7">
    <source>
        <dbReference type="ARBA" id="ARBA00023125"/>
    </source>
</evidence>
<comment type="caution">
    <text evidence="12">The sequence shown here is derived from an EMBL/GenBank/DDBJ whole genome shotgun (WGS) entry which is preliminary data.</text>
</comment>
<dbReference type="Gene3D" id="3.40.50.2300">
    <property type="match status" value="1"/>
</dbReference>
<evidence type="ECO:0000256" key="5">
    <source>
        <dbReference type="ARBA" id="ARBA00023015"/>
    </source>
</evidence>
<proteinExistence type="predicted"/>
<dbReference type="GO" id="GO:0000156">
    <property type="term" value="F:phosphorelay response regulator activity"/>
    <property type="evidence" value="ECO:0007669"/>
    <property type="project" value="TreeGrafter"/>
</dbReference>
<dbReference type="InterPro" id="IPR039420">
    <property type="entry name" value="WalR-like"/>
</dbReference>
<dbReference type="Pfam" id="PF00486">
    <property type="entry name" value="Trans_reg_C"/>
    <property type="match status" value="1"/>
</dbReference>
<dbReference type="SMART" id="SM00448">
    <property type="entry name" value="REC"/>
    <property type="match status" value="1"/>
</dbReference>
<comment type="function">
    <text evidence="10">Member of the two-component regulatory system HssS/HssR involved in intracellular heme homeostasis and tempering of staphylococcal virulence. Phosphorylated HssR binds to a direct repeat sequence within hrtAB promoter and activates the expression of hrtAB, an efflux pump, in response to extracellular heme, hemin, hemoglobin or blood.</text>
</comment>
<reference evidence="12 13" key="1">
    <citation type="submission" date="2019-11" db="EMBL/GenBank/DDBJ databases">
        <title>Streptococcus uberis isolated from clinical mastitis cases on a southeastern Queensland dairy.</title>
        <authorList>
            <person name="Workentine M.L."/>
            <person name="Price R."/>
            <person name="Olchowy T."/>
        </authorList>
    </citation>
    <scope>NUCLEOTIDE SEQUENCE [LARGE SCALE GENOMIC DNA]</scope>
    <source>
        <strain evidence="12 13">OLC4459-A17</strain>
    </source>
</reference>
<dbReference type="PROSITE" id="PS51755">
    <property type="entry name" value="OMPR_PHOB"/>
    <property type="match status" value="1"/>
</dbReference>
<dbReference type="GO" id="GO:0005829">
    <property type="term" value="C:cytosol"/>
    <property type="evidence" value="ECO:0007669"/>
    <property type="project" value="TreeGrafter"/>
</dbReference>
<evidence type="ECO:0000256" key="8">
    <source>
        <dbReference type="ARBA" id="ARBA00023159"/>
    </source>
</evidence>
<dbReference type="SMART" id="SM00862">
    <property type="entry name" value="Trans_reg_C"/>
    <property type="match status" value="1"/>
</dbReference>
<evidence type="ECO:0000313" key="12">
    <source>
        <dbReference type="EMBL" id="MTD00973.1"/>
    </source>
</evidence>
<keyword evidence="8" id="KW-0010">Activator</keyword>
<dbReference type="AlphaFoldDB" id="A0A6L6G6D1"/>
<evidence type="ECO:0000256" key="2">
    <source>
        <dbReference type="ARBA" id="ARBA00022490"/>
    </source>
</evidence>
<comment type="subcellular location">
    <subcellularLocation>
        <location evidence="1">Cytoplasm</location>
    </subcellularLocation>
</comment>
<evidence type="ECO:0000256" key="9">
    <source>
        <dbReference type="ARBA" id="ARBA00023163"/>
    </source>
</evidence>
<dbReference type="PANTHER" id="PTHR48111:SF49">
    <property type="entry name" value="HEME RESPONSE REGULATOR HSSR"/>
    <property type="match status" value="1"/>
</dbReference>
<dbReference type="InterPro" id="IPR016032">
    <property type="entry name" value="Sig_transdc_resp-reg_C-effctor"/>
</dbReference>
<evidence type="ECO:0000256" key="11">
    <source>
        <dbReference type="ARBA" id="ARBA00039976"/>
    </source>
</evidence>
<dbReference type="InterPro" id="IPR036388">
    <property type="entry name" value="WH-like_DNA-bd_sf"/>
</dbReference>
<keyword evidence="5" id="KW-0805">Transcription regulation</keyword>
<evidence type="ECO:0000256" key="10">
    <source>
        <dbReference type="ARBA" id="ARBA00037471"/>
    </source>
</evidence>
<evidence type="ECO:0000313" key="13">
    <source>
        <dbReference type="Proteomes" id="UP000483839"/>
    </source>
</evidence>
<dbReference type="CDD" id="cd00383">
    <property type="entry name" value="trans_reg_C"/>
    <property type="match status" value="1"/>
</dbReference>
<name>A0A6L6G6D1_STRUB</name>
<dbReference type="CDD" id="cd17574">
    <property type="entry name" value="REC_OmpR"/>
    <property type="match status" value="1"/>
</dbReference>
<evidence type="ECO:0000256" key="6">
    <source>
        <dbReference type="ARBA" id="ARBA00023026"/>
    </source>
</evidence>
<dbReference type="PROSITE" id="PS50110">
    <property type="entry name" value="RESPONSE_REGULATORY"/>
    <property type="match status" value="1"/>
</dbReference>
<dbReference type="PANTHER" id="PTHR48111">
    <property type="entry name" value="REGULATOR OF RPOS"/>
    <property type="match status" value="1"/>
</dbReference>
<dbReference type="Proteomes" id="UP000483839">
    <property type="component" value="Unassembled WGS sequence"/>
</dbReference>
<dbReference type="Gene3D" id="1.10.10.10">
    <property type="entry name" value="Winged helix-like DNA-binding domain superfamily/Winged helix DNA-binding domain"/>
    <property type="match status" value="1"/>
</dbReference>
<gene>
    <name evidence="12" type="ORF">GKS16_01565</name>
</gene>
<sequence>MFTILVAEDDFAINKMITTKLEQEHYTVHSVTNGQEALSVMENHQIDLIITDIMMPIVDGYSLLKTLRETLYKTPVLMITAKSQLESLETAFKLGVDDYLVKPIRLPELSLRVQALLRRSQLESDRQLSFKGSRLDFDAQTLTYLDSNERLQLPQKEFLLLYKLMSHPEKIFTRLDLLDDIWGMEEDRDERLVDACVKRLRQKIQNNPDFDILTVRGLGYKGSLRND</sequence>
<evidence type="ECO:0000256" key="1">
    <source>
        <dbReference type="ARBA" id="ARBA00004496"/>
    </source>
</evidence>
<keyword evidence="9" id="KW-0804">Transcription</keyword>
<dbReference type="InterPro" id="IPR001867">
    <property type="entry name" value="OmpR/PhoB-type_DNA-bd"/>
</dbReference>
<dbReference type="GO" id="GO:0000976">
    <property type="term" value="F:transcription cis-regulatory region binding"/>
    <property type="evidence" value="ECO:0007669"/>
    <property type="project" value="TreeGrafter"/>
</dbReference>
<evidence type="ECO:0000256" key="3">
    <source>
        <dbReference type="ARBA" id="ARBA00022553"/>
    </source>
</evidence>
<keyword evidence="4" id="KW-0902">Two-component regulatory system</keyword>
<dbReference type="GO" id="GO:0006355">
    <property type="term" value="P:regulation of DNA-templated transcription"/>
    <property type="evidence" value="ECO:0007669"/>
    <property type="project" value="InterPro"/>
</dbReference>
<dbReference type="SUPFAM" id="SSF46894">
    <property type="entry name" value="C-terminal effector domain of the bipartite response regulators"/>
    <property type="match status" value="1"/>
</dbReference>
<dbReference type="Pfam" id="PF00072">
    <property type="entry name" value="Response_reg"/>
    <property type="match status" value="1"/>
</dbReference>
<protein>
    <recommendedName>
        <fullName evidence="11">Heme response regulator HssR</fullName>
    </recommendedName>
</protein>
<keyword evidence="6" id="KW-0843">Virulence</keyword>
<dbReference type="GO" id="GO:0032993">
    <property type="term" value="C:protein-DNA complex"/>
    <property type="evidence" value="ECO:0007669"/>
    <property type="project" value="TreeGrafter"/>
</dbReference>
<accession>A0A6L6G6D1</accession>